<keyword evidence="3" id="KW-0067">ATP-binding</keyword>
<dbReference type="PANTHER" id="PTHR11472:SF34">
    <property type="entry name" value="REGULATOR OF TELOMERE ELONGATION HELICASE 1"/>
    <property type="match status" value="1"/>
</dbReference>
<name>A0A5E4RWA8_9BURK</name>
<dbReference type="GO" id="GO:0006281">
    <property type="term" value="P:DNA repair"/>
    <property type="evidence" value="ECO:0007669"/>
    <property type="project" value="TreeGrafter"/>
</dbReference>
<dbReference type="GO" id="GO:0003678">
    <property type="term" value="F:DNA helicase activity"/>
    <property type="evidence" value="ECO:0007669"/>
    <property type="project" value="UniProtKB-EC"/>
</dbReference>
<gene>
    <name evidence="7" type="primary">dinG</name>
    <name evidence="7" type="ORF">PAN31108_00429</name>
</gene>
<dbReference type="PANTHER" id="PTHR11472">
    <property type="entry name" value="DNA REPAIR DEAD HELICASE RAD3/XP-D SUBFAMILY MEMBER"/>
    <property type="match status" value="1"/>
</dbReference>
<feature type="domain" description="Helicase ATP-binding" evidence="6">
    <location>
        <begin position="46"/>
        <end position="338"/>
    </location>
</feature>
<dbReference type="EC" id="3.6.4.12" evidence="7"/>
<reference evidence="7 8" key="1">
    <citation type="submission" date="2019-08" db="EMBL/GenBank/DDBJ databases">
        <authorList>
            <person name="Peeters C."/>
        </authorList>
    </citation>
    <scope>NUCLEOTIDE SEQUENCE [LARGE SCALE GENOMIC DNA]</scope>
    <source>
        <strain evidence="7 8">LMG 31108</strain>
    </source>
</reference>
<dbReference type="SUPFAM" id="SSF52540">
    <property type="entry name" value="P-loop containing nucleoside triphosphate hydrolases"/>
    <property type="match status" value="2"/>
</dbReference>
<comment type="similarity">
    <text evidence="4">Belongs to the helicase family. DinG subfamily.</text>
</comment>
<dbReference type="InterPro" id="IPR006555">
    <property type="entry name" value="ATP-dep_Helicase_C"/>
</dbReference>
<evidence type="ECO:0000259" key="6">
    <source>
        <dbReference type="PROSITE" id="PS51193"/>
    </source>
</evidence>
<evidence type="ECO:0000256" key="3">
    <source>
        <dbReference type="ARBA" id="ARBA00022840"/>
    </source>
</evidence>
<sequence>MTDSAAASSDSTDLSQSPDTPTFHGLKPLAPKRERELQEIFGDGGMLARAIDGYRSREPQTEMARAVAAAMDTHDSLIAEAGTGTGKTYAYLVPAMLWGGKTIISTGTKHLQDQIFARDIPTVRKALAVPVTVAMLKGRSNYLCHYYLERAQQEGRFASRHEAAQLREITTFAQITHSGDKAELASVPENAPIWAQVTSTRDNCLGQDCPRYKDCFVMLARKEAQQADLVVVNHHLFFADVMLRDTGMAELLPSANTVIFDEAHQLPETATLFFGETVSTTQLLELARDCVAEGLIHARDAADWVKLGANLERAARDVRLTFGQDNVRMSVTQLPDDHELFGALESVDLALQDVIETLQHQAERAEALGACLRRALELHEQLERWQLGVTPPTPGESPLPLLDPDAPRVTDGKREKAAKAAKAREAEAEAARLAVEAAASEAGASGEGKSEKTYTPPETVRWIEVFSQAVQLHQTPLSIAPIFAKQRAGAPRAWIFTSATLSVKGNFMHYAAQLGLDAGKSLTLASPFDYQNQSLLYVPRGLPQPSAPNFTDAVLDAALPVLEVSGGRAFVLCTTLRAVNRAAERLRDEFERRGWPYPLLVQGEASRTELLDRFRALGNAVLIGSQSFWEGVDVRGEALSLVIIDKLPFAPPDDPVLAARLDALTKKGLSPFAVHQLPQAVITLKQGAGRLIRSEADRGVLMICDPRLVDKPYGRRIWQSLPPFKRTRELPIVRGFFDEIAADAGG</sequence>
<dbReference type="InterPro" id="IPR014013">
    <property type="entry name" value="Helic_SF1/SF2_ATP-bd_DinG/Rad3"/>
</dbReference>
<dbReference type="AlphaFoldDB" id="A0A5E4RWA8"/>
<keyword evidence="2 7" id="KW-0378">Hydrolase</keyword>
<dbReference type="GO" id="GO:0005524">
    <property type="term" value="F:ATP binding"/>
    <property type="evidence" value="ECO:0007669"/>
    <property type="project" value="UniProtKB-KW"/>
</dbReference>
<dbReference type="SMART" id="SM00491">
    <property type="entry name" value="HELICc2"/>
    <property type="match status" value="1"/>
</dbReference>
<feature type="compositionally biased region" description="Basic and acidic residues" evidence="5">
    <location>
        <begin position="405"/>
        <end position="416"/>
    </location>
</feature>
<evidence type="ECO:0000256" key="4">
    <source>
        <dbReference type="ARBA" id="ARBA00038058"/>
    </source>
</evidence>
<evidence type="ECO:0000313" key="8">
    <source>
        <dbReference type="Proteomes" id="UP000406256"/>
    </source>
</evidence>
<feature type="region of interest" description="Disordered" evidence="5">
    <location>
        <begin position="1"/>
        <end position="30"/>
    </location>
</feature>
<dbReference type="GO" id="GO:0016818">
    <property type="term" value="F:hydrolase activity, acting on acid anhydrides, in phosphorus-containing anhydrides"/>
    <property type="evidence" value="ECO:0007669"/>
    <property type="project" value="InterPro"/>
</dbReference>
<evidence type="ECO:0000313" key="7">
    <source>
        <dbReference type="EMBL" id="VVD67355.1"/>
    </source>
</evidence>
<dbReference type="Gene3D" id="3.40.50.300">
    <property type="entry name" value="P-loop containing nucleotide triphosphate hydrolases"/>
    <property type="match status" value="2"/>
</dbReference>
<dbReference type="InterPro" id="IPR045028">
    <property type="entry name" value="DinG/Rad3-like"/>
</dbReference>
<evidence type="ECO:0000256" key="2">
    <source>
        <dbReference type="ARBA" id="ARBA00022801"/>
    </source>
</evidence>
<dbReference type="Pfam" id="PF13307">
    <property type="entry name" value="Helicase_C_2"/>
    <property type="match status" value="1"/>
</dbReference>
<feature type="region of interest" description="Disordered" evidence="5">
    <location>
        <begin position="388"/>
        <end position="416"/>
    </location>
</feature>
<organism evidence="7 8">
    <name type="scientific">Pandoraea anhela</name>
    <dbReference type="NCBI Taxonomy" id="2508295"/>
    <lineage>
        <taxon>Bacteria</taxon>
        <taxon>Pseudomonadati</taxon>
        <taxon>Pseudomonadota</taxon>
        <taxon>Betaproteobacteria</taxon>
        <taxon>Burkholderiales</taxon>
        <taxon>Burkholderiaceae</taxon>
        <taxon>Pandoraea</taxon>
    </lineage>
</organism>
<feature type="compositionally biased region" description="Low complexity" evidence="5">
    <location>
        <begin position="1"/>
        <end position="22"/>
    </location>
</feature>
<dbReference type="Pfam" id="PF00270">
    <property type="entry name" value="DEAD"/>
    <property type="match status" value="1"/>
</dbReference>
<evidence type="ECO:0000256" key="5">
    <source>
        <dbReference type="SAM" id="MobiDB-lite"/>
    </source>
</evidence>
<dbReference type="RefSeq" id="WP_150667238.1">
    <property type="nucleotide sequence ID" value="NZ_CABPSB010000001.1"/>
</dbReference>
<keyword evidence="7" id="KW-0347">Helicase</keyword>
<protein>
    <submittedName>
        <fullName evidence="7">Putative ATP-dependent helicase DinG</fullName>
        <ecNumber evidence="7">3.6.4.12</ecNumber>
    </submittedName>
</protein>
<dbReference type="OrthoDB" id="9805194at2"/>
<dbReference type="InterPro" id="IPR011545">
    <property type="entry name" value="DEAD/DEAH_box_helicase_dom"/>
</dbReference>
<dbReference type="GO" id="GO:0003676">
    <property type="term" value="F:nucleic acid binding"/>
    <property type="evidence" value="ECO:0007669"/>
    <property type="project" value="InterPro"/>
</dbReference>
<dbReference type="EMBL" id="CABPSB010000001">
    <property type="protein sequence ID" value="VVD67355.1"/>
    <property type="molecule type" value="Genomic_DNA"/>
</dbReference>
<dbReference type="Proteomes" id="UP000406256">
    <property type="component" value="Unassembled WGS sequence"/>
</dbReference>
<keyword evidence="8" id="KW-1185">Reference proteome</keyword>
<proteinExistence type="inferred from homology"/>
<evidence type="ECO:0000256" key="1">
    <source>
        <dbReference type="ARBA" id="ARBA00022741"/>
    </source>
</evidence>
<dbReference type="PROSITE" id="PS51193">
    <property type="entry name" value="HELICASE_ATP_BIND_2"/>
    <property type="match status" value="1"/>
</dbReference>
<dbReference type="InterPro" id="IPR027417">
    <property type="entry name" value="P-loop_NTPase"/>
</dbReference>
<keyword evidence="1" id="KW-0547">Nucleotide-binding</keyword>
<accession>A0A5E4RWA8</accession>